<dbReference type="KEGG" id="nmus:H7A79_0364"/>
<dbReference type="EMBL" id="CP060414">
    <property type="protein sequence ID" value="QNT60094.1"/>
    <property type="molecule type" value="Genomic_DNA"/>
</dbReference>
<protein>
    <recommendedName>
        <fullName evidence="5">Lipoprotein</fullName>
    </recommendedName>
</protein>
<dbReference type="AlphaFoldDB" id="A0A7H1MEM9"/>
<dbReference type="Proteomes" id="UP000516412">
    <property type="component" value="Chromosome"/>
</dbReference>
<dbReference type="PROSITE" id="PS51257">
    <property type="entry name" value="PROKAR_LIPOPROTEIN"/>
    <property type="match status" value="1"/>
</dbReference>
<reference evidence="3" key="1">
    <citation type="submission" date="2024-06" db="EMBL/GenBank/DDBJ databases">
        <title>Complete Genome Sequence of mouse commensal type strain Neisseria musculi.</title>
        <authorList>
            <person name="Thapa E."/>
            <person name="Aluvathingal J."/>
            <person name="Nadendla S."/>
            <person name="Mehta A."/>
            <person name="Tettelin H."/>
            <person name="Weyand N.J."/>
        </authorList>
    </citation>
    <scope>NUCLEOTIDE SEQUENCE</scope>
    <source>
        <strain evidence="3">NW831</strain>
    </source>
</reference>
<proteinExistence type="predicted"/>
<evidence type="ECO:0000313" key="3">
    <source>
        <dbReference type="EMBL" id="QNT60094.1"/>
    </source>
</evidence>
<feature type="compositionally biased region" description="Low complexity" evidence="1">
    <location>
        <begin position="31"/>
        <end position="54"/>
    </location>
</feature>
<dbReference type="RefSeq" id="WP_187000902.1">
    <property type="nucleotide sequence ID" value="NZ_CP060414.2"/>
</dbReference>
<organism evidence="3 4">
    <name type="scientific">Neisseria musculi</name>
    <dbReference type="NCBI Taxonomy" id="1815583"/>
    <lineage>
        <taxon>Bacteria</taxon>
        <taxon>Pseudomonadati</taxon>
        <taxon>Pseudomonadota</taxon>
        <taxon>Betaproteobacteria</taxon>
        <taxon>Neisseriales</taxon>
        <taxon>Neisseriaceae</taxon>
        <taxon>Neisseria</taxon>
    </lineage>
</organism>
<keyword evidence="4" id="KW-1185">Reference proteome</keyword>
<name>A0A7H1MEM9_9NEIS</name>
<evidence type="ECO:0000256" key="1">
    <source>
        <dbReference type="SAM" id="MobiDB-lite"/>
    </source>
</evidence>
<sequence>MKANLKIIVPALAAATALSACGMFGKDKPKAQPAPAPVAQQQQQQAPQVQAPQTVQVDSIDGKKEVAYKCGNKGQNPLNVMYGFKNGEVVVAQVKYQNRLSPGLMRVVGNDDQNIFAGGGITWAAGKATAANVDKVDGNMLTQEAVETVNGRQQQVSQIVTRSCLLDKAGTAKLNKAAAPAKAAKKAPAKK</sequence>
<keyword evidence="2" id="KW-0732">Signal</keyword>
<evidence type="ECO:0008006" key="5">
    <source>
        <dbReference type="Google" id="ProtNLM"/>
    </source>
</evidence>
<feature type="chain" id="PRO_5028980941" description="Lipoprotein" evidence="2">
    <location>
        <begin position="23"/>
        <end position="191"/>
    </location>
</feature>
<evidence type="ECO:0000256" key="2">
    <source>
        <dbReference type="SAM" id="SignalP"/>
    </source>
</evidence>
<accession>A0A7H1MEM9</accession>
<gene>
    <name evidence="3" type="ORF">H7A79_0364</name>
</gene>
<feature type="signal peptide" evidence="2">
    <location>
        <begin position="1"/>
        <end position="22"/>
    </location>
</feature>
<evidence type="ECO:0000313" key="4">
    <source>
        <dbReference type="Proteomes" id="UP000516412"/>
    </source>
</evidence>
<feature type="region of interest" description="Disordered" evidence="1">
    <location>
        <begin position="28"/>
        <end position="54"/>
    </location>
</feature>